<sequence length="50" mass="5485">MSDAERDQKIAELERLLNDPSVRMDPERIWALLAEVSGGLGGPKQAPAPR</sequence>
<accession>A0A2W7I9L9</accession>
<proteinExistence type="predicted"/>
<keyword evidence="2" id="KW-1185">Reference proteome</keyword>
<dbReference type="Proteomes" id="UP000249688">
    <property type="component" value="Unassembled WGS sequence"/>
</dbReference>
<gene>
    <name evidence="1" type="ORF">C8P66_1188</name>
</gene>
<protein>
    <submittedName>
        <fullName evidence="1">Uncharacterized protein</fullName>
    </submittedName>
</protein>
<evidence type="ECO:0000313" key="2">
    <source>
        <dbReference type="Proteomes" id="UP000249688"/>
    </source>
</evidence>
<dbReference type="AlphaFoldDB" id="A0A2W7I9L9"/>
<dbReference type="EMBL" id="QKYU01000018">
    <property type="protein sequence ID" value="PZW42222.1"/>
    <property type="molecule type" value="Genomic_DNA"/>
</dbReference>
<dbReference type="RefSeq" id="WP_111399185.1">
    <property type="nucleotide sequence ID" value="NZ_QKYU01000018.1"/>
</dbReference>
<dbReference type="OrthoDB" id="7281774at2"/>
<organism evidence="1 2">
    <name type="scientific">Humitalea rosea</name>
    <dbReference type="NCBI Taxonomy" id="990373"/>
    <lineage>
        <taxon>Bacteria</taxon>
        <taxon>Pseudomonadati</taxon>
        <taxon>Pseudomonadota</taxon>
        <taxon>Alphaproteobacteria</taxon>
        <taxon>Acetobacterales</taxon>
        <taxon>Roseomonadaceae</taxon>
        <taxon>Humitalea</taxon>
    </lineage>
</organism>
<reference evidence="1 2" key="1">
    <citation type="submission" date="2018-06" db="EMBL/GenBank/DDBJ databases">
        <title>Genomic Encyclopedia of Archaeal and Bacterial Type Strains, Phase II (KMG-II): from individual species to whole genera.</title>
        <authorList>
            <person name="Goeker M."/>
        </authorList>
    </citation>
    <scope>NUCLEOTIDE SEQUENCE [LARGE SCALE GENOMIC DNA]</scope>
    <source>
        <strain evidence="1 2">DSM 24525</strain>
    </source>
</reference>
<name>A0A2W7I9L9_9PROT</name>
<evidence type="ECO:0000313" key="1">
    <source>
        <dbReference type="EMBL" id="PZW42222.1"/>
    </source>
</evidence>
<comment type="caution">
    <text evidence="1">The sequence shown here is derived from an EMBL/GenBank/DDBJ whole genome shotgun (WGS) entry which is preliminary data.</text>
</comment>